<gene>
    <name evidence="1" type="ORF">LY01_02789</name>
</gene>
<organism evidence="1 2">
    <name type="scientific">Nonlabens xylanidelens</name>
    <dbReference type="NCBI Taxonomy" id="191564"/>
    <lineage>
        <taxon>Bacteria</taxon>
        <taxon>Pseudomonadati</taxon>
        <taxon>Bacteroidota</taxon>
        <taxon>Flavobacteriia</taxon>
        <taxon>Flavobacteriales</taxon>
        <taxon>Flavobacteriaceae</taxon>
        <taxon>Nonlabens</taxon>
    </lineage>
</organism>
<dbReference type="Proteomes" id="UP000239002">
    <property type="component" value="Unassembled WGS sequence"/>
</dbReference>
<sequence>MKKTNLNSYFYFLIEGEKYVCGSIVRIDKDDITVVFYDNIFESLETIDYSLLNRPNIFACLNTFDLFFDLQRWHVLNKKINENYDDLVPNTLSGISPASAVGVVKSYFNLIQREEYYSKHFIK</sequence>
<dbReference type="AlphaFoldDB" id="A0A2S6IFU1"/>
<evidence type="ECO:0000313" key="1">
    <source>
        <dbReference type="EMBL" id="PPK93084.1"/>
    </source>
</evidence>
<proteinExistence type="predicted"/>
<comment type="caution">
    <text evidence="1">The sequence shown here is derived from an EMBL/GenBank/DDBJ whole genome shotgun (WGS) entry which is preliminary data.</text>
</comment>
<reference evidence="1 2" key="1">
    <citation type="submission" date="2018-02" db="EMBL/GenBank/DDBJ databases">
        <title>Genomic Encyclopedia of Archaeal and Bacterial Type Strains, Phase II (KMG-II): from individual species to whole genera.</title>
        <authorList>
            <person name="Goeker M."/>
        </authorList>
    </citation>
    <scope>NUCLEOTIDE SEQUENCE [LARGE SCALE GENOMIC DNA]</scope>
    <source>
        <strain evidence="1 2">DSM 16809</strain>
    </source>
</reference>
<dbReference type="EMBL" id="PTJE01000008">
    <property type="protein sequence ID" value="PPK93084.1"/>
    <property type="molecule type" value="Genomic_DNA"/>
</dbReference>
<dbReference type="RefSeq" id="WP_104516589.1">
    <property type="nucleotide sequence ID" value="NZ_MQVW01000003.1"/>
</dbReference>
<keyword evidence="2" id="KW-1185">Reference proteome</keyword>
<protein>
    <submittedName>
        <fullName evidence="1">Uncharacterized protein</fullName>
    </submittedName>
</protein>
<dbReference type="OrthoDB" id="729505at2"/>
<evidence type="ECO:0000313" key="2">
    <source>
        <dbReference type="Proteomes" id="UP000239002"/>
    </source>
</evidence>
<name>A0A2S6IFU1_9FLAO</name>
<accession>A0A2S6IFU1</accession>